<gene>
    <name evidence="14" type="ORF">C4886_01145</name>
</gene>
<dbReference type="GO" id="GO:0046872">
    <property type="term" value="F:metal ion binding"/>
    <property type="evidence" value="ECO:0007669"/>
    <property type="project" value="UniProtKB-KW"/>
</dbReference>
<evidence type="ECO:0000256" key="6">
    <source>
        <dbReference type="ARBA" id="ARBA00022723"/>
    </source>
</evidence>
<keyword evidence="3" id="KW-0808">Transferase</keyword>
<evidence type="ECO:0000256" key="12">
    <source>
        <dbReference type="SAM" id="MobiDB-lite"/>
    </source>
</evidence>
<keyword evidence="10" id="KW-0239">DNA-directed DNA polymerase</keyword>
<dbReference type="GO" id="GO:0003677">
    <property type="term" value="F:DNA binding"/>
    <property type="evidence" value="ECO:0007669"/>
    <property type="project" value="InterPro"/>
</dbReference>
<dbReference type="InterPro" id="IPR022754">
    <property type="entry name" value="DNA_pol_III_gamma-3"/>
</dbReference>
<organism evidence="14 15">
    <name type="scientific">Blautia obeum</name>
    <dbReference type="NCBI Taxonomy" id="40520"/>
    <lineage>
        <taxon>Bacteria</taxon>
        <taxon>Bacillati</taxon>
        <taxon>Bacillota</taxon>
        <taxon>Clostridia</taxon>
        <taxon>Lachnospirales</taxon>
        <taxon>Lachnospiraceae</taxon>
        <taxon>Blautia</taxon>
    </lineage>
</organism>
<keyword evidence="6" id="KW-0479">Metal-binding</keyword>
<comment type="caution">
    <text evidence="14">The sequence shown here is derived from an EMBL/GenBank/DDBJ whole genome shotgun (WGS) entry which is preliminary data.</text>
</comment>
<proteinExistence type="inferred from homology"/>
<sequence>MSYTALYRKFRPDNFDDVKGQDHIVTTLTNQIKANRIGHAYLFCGTRGTGKTTVAKILAKAVNCEHPVNGSPCNECAMCKAIQAGTAMNVIEIDAASNNGVDNIREIREEVAYRPTEGKYKVYIIDEVHMLSTGAFNALLKTLEEPPSYVIFILATTEAHKIPITILSRCQRYDFHRISIDTIAARLSELLTAEGVEAEEKAVRYVAKKGDGSMRDALSLLDQCISFYLGQVLTYDKVLDVLGAVDTEVFSRLLRKVLSGDVTGSIHVLEDLITGGRELGQFVSDFTWYMRNLLLVKTSENPEEAIDVSSENLKLLKEESGMTDVETLMRYIRIFSDLSNQIRFASQKRVLVEIALIKLCRPAMETNLDSVLDRLRVLEKQMEERPVQQVIVRESEAGGAGEPGAAVTGTATIQQQKPQKAAPEDLQKIVAGWRAIVGQTTGLFKQSLQRAVPKYNGETGDPILYVEFQDFLGMNYVDNPEAKKELQDIIAARTGKSVEIHMLVANKHQHTNLAQITVDDALRENIHMDIVVEEDPDEES</sequence>
<dbReference type="SUPFAM" id="SSF52540">
    <property type="entry name" value="P-loop containing nucleoside triphosphate hydrolases"/>
    <property type="match status" value="1"/>
</dbReference>
<evidence type="ECO:0000256" key="8">
    <source>
        <dbReference type="ARBA" id="ARBA00022833"/>
    </source>
</evidence>
<evidence type="ECO:0000256" key="2">
    <source>
        <dbReference type="ARBA" id="ARBA00012417"/>
    </source>
</evidence>
<dbReference type="InterPro" id="IPR050238">
    <property type="entry name" value="DNA_Rep/Repair_Clamp_Loader"/>
</dbReference>
<protein>
    <recommendedName>
        <fullName evidence="2">DNA-directed DNA polymerase</fullName>
        <ecNumber evidence="2">2.7.7.7</ecNumber>
    </recommendedName>
</protein>
<dbReference type="Proteomes" id="UP000253208">
    <property type="component" value="Unassembled WGS sequence"/>
</dbReference>
<dbReference type="AlphaFoldDB" id="A0A367G7S1"/>
<dbReference type="InterPro" id="IPR003593">
    <property type="entry name" value="AAA+_ATPase"/>
</dbReference>
<evidence type="ECO:0000256" key="3">
    <source>
        <dbReference type="ARBA" id="ARBA00022679"/>
    </source>
</evidence>
<keyword evidence="8" id="KW-0862">Zinc</keyword>
<evidence type="ECO:0000256" key="5">
    <source>
        <dbReference type="ARBA" id="ARBA00022705"/>
    </source>
</evidence>
<evidence type="ECO:0000313" key="14">
    <source>
        <dbReference type="EMBL" id="RCH46011.1"/>
    </source>
</evidence>
<keyword evidence="4" id="KW-0548">Nucleotidyltransferase</keyword>
<evidence type="ECO:0000256" key="10">
    <source>
        <dbReference type="ARBA" id="ARBA00022932"/>
    </source>
</evidence>
<evidence type="ECO:0000256" key="7">
    <source>
        <dbReference type="ARBA" id="ARBA00022741"/>
    </source>
</evidence>
<keyword evidence="7" id="KW-0547">Nucleotide-binding</keyword>
<name>A0A367G7S1_9FIRM</name>
<dbReference type="GO" id="GO:0009360">
    <property type="term" value="C:DNA polymerase III complex"/>
    <property type="evidence" value="ECO:0007669"/>
    <property type="project" value="InterPro"/>
</dbReference>
<dbReference type="CDD" id="cd00009">
    <property type="entry name" value="AAA"/>
    <property type="match status" value="1"/>
</dbReference>
<dbReference type="Gene3D" id="3.40.50.300">
    <property type="entry name" value="P-loop containing nucleotide triphosphate hydrolases"/>
    <property type="match status" value="1"/>
</dbReference>
<dbReference type="EC" id="2.7.7.7" evidence="2"/>
<dbReference type="Pfam" id="PF13177">
    <property type="entry name" value="DNA_pol3_delta2"/>
    <property type="match status" value="1"/>
</dbReference>
<dbReference type="NCBIfam" id="TIGR02397">
    <property type="entry name" value="dnaX_nterm"/>
    <property type="match status" value="1"/>
</dbReference>
<dbReference type="InterPro" id="IPR027417">
    <property type="entry name" value="P-loop_NTPase"/>
</dbReference>
<dbReference type="FunFam" id="1.10.8.60:FF:000013">
    <property type="entry name" value="DNA polymerase III subunit gamma/tau"/>
    <property type="match status" value="1"/>
</dbReference>
<dbReference type="SMART" id="SM00382">
    <property type="entry name" value="AAA"/>
    <property type="match status" value="1"/>
</dbReference>
<keyword evidence="5" id="KW-0235">DNA replication</keyword>
<dbReference type="Pfam" id="PF12169">
    <property type="entry name" value="DNA_pol3_gamma3"/>
    <property type="match status" value="1"/>
</dbReference>
<evidence type="ECO:0000256" key="9">
    <source>
        <dbReference type="ARBA" id="ARBA00022840"/>
    </source>
</evidence>
<feature type="compositionally biased region" description="Low complexity" evidence="12">
    <location>
        <begin position="403"/>
        <end position="412"/>
    </location>
</feature>
<dbReference type="GO" id="GO:0006261">
    <property type="term" value="P:DNA-templated DNA replication"/>
    <property type="evidence" value="ECO:0007669"/>
    <property type="project" value="TreeGrafter"/>
</dbReference>
<dbReference type="CDD" id="cd18137">
    <property type="entry name" value="HLD_clamp_pol_III_gamma_tau"/>
    <property type="match status" value="1"/>
</dbReference>
<dbReference type="GO" id="GO:0003887">
    <property type="term" value="F:DNA-directed DNA polymerase activity"/>
    <property type="evidence" value="ECO:0007669"/>
    <property type="project" value="UniProtKB-KW"/>
</dbReference>
<dbReference type="Pfam" id="PF22608">
    <property type="entry name" value="DNAX_ATPase_lid"/>
    <property type="match status" value="1"/>
</dbReference>
<dbReference type="InterPro" id="IPR001270">
    <property type="entry name" value="ClpA/B"/>
</dbReference>
<dbReference type="FunFam" id="3.40.50.300:FF:000014">
    <property type="entry name" value="DNA polymerase III subunit gamma/tau"/>
    <property type="match status" value="1"/>
</dbReference>
<dbReference type="Gene3D" id="1.20.272.10">
    <property type="match status" value="1"/>
</dbReference>
<feature type="domain" description="AAA+ ATPase" evidence="13">
    <location>
        <begin position="37"/>
        <end position="179"/>
    </location>
</feature>
<dbReference type="InterPro" id="IPR008921">
    <property type="entry name" value="DNA_pol3_clamp-load_cplx_C"/>
</dbReference>
<evidence type="ECO:0000256" key="4">
    <source>
        <dbReference type="ARBA" id="ARBA00022695"/>
    </source>
</evidence>
<dbReference type="PANTHER" id="PTHR11669:SF0">
    <property type="entry name" value="PROTEIN STICHEL-LIKE 2"/>
    <property type="match status" value="1"/>
</dbReference>
<reference evidence="14 15" key="1">
    <citation type="submission" date="2018-02" db="EMBL/GenBank/DDBJ databases">
        <title>Complete genome sequencing of Faecalibacterium prausnitzii strains isolated from the human gut.</title>
        <authorList>
            <person name="Fitzgerald B.C."/>
            <person name="Shkoporov A.N."/>
            <person name="Ross P.R."/>
            <person name="Hill C."/>
        </authorList>
    </citation>
    <scope>NUCLEOTIDE SEQUENCE [LARGE SCALE GENOMIC DNA]</scope>
    <source>
        <strain evidence="14 15">APC942/31-1</strain>
    </source>
</reference>
<dbReference type="EMBL" id="PSQG01000002">
    <property type="protein sequence ID" value="RCH46011.1"/>
    <property type="molecule type" value="Genomic_DNA"/>
</dbReference>
<dbReference type="RefSeq" id="WP_021650947.1">
    <property type="nucleotide sequence ID" value="NZ_PSQG01000002.1"/>
</dbReference>
<accession>A0A367G7S1</accession>
<evidence type="ECO:0000256" key="1">
    <source>
        <dbReference type="ARBA" id="ARBA00006360"/>
    </source>
</evidence>
<dbReference type="SUPFAM" id="SSF48019">
    <property type="entry name" value="post-AAA+ oligomerization domain-like"/>
    <property type="match status" value="1"/>
</dbReference>
<dbReference type="InterPro" id="IPR045085">
    <property type="entry name" value="HLD_clamp_pol_III_gamma_tau"/>
</dbReference>
<evidence type="ECO:0000313" key="15">
    <source>
        <dbReference type="Proteomes" id="UP000253208"/>
    </source>
</evidence>
<dbReference type="InterPro" id="IPR012763">
    <property type="entry name" value="DNA_pol_III_sug/sutau_N"/>
</dbReference>
<dbReference type="GO" id="GO:0005524">
    <property type="term" value="F:ATP binding"/>
    <property type="evidence" value="ECO:0007669"/>
    <property type="project" value="UniProtKB-KW"/>
</dbReference>
<evidence type="ECO:0000256" key="11">
    <source>
        <dbReference type="ARBA" id="ARBA00049244"/>
    </source>
</evidence>
<comment type="similarity">
    <text evidence="1">Belongs to the DnaX/STICHEL family.</text>
</comment>
<comment type="catalytic activity">
    <reaction evidence="11">
        <text>DNA(n) + a 2'-deoxyribonucleoside 5'-triphosphate = DNA(n+1) + diphosphate</text>
        <dbReference type="Rhea" id="RHEA:22508"/>
        <dbReference type="Rhea" id="RHEA-COMP:17339"/>
        <dbReference type="Rhea" id="RHEA-COMP:17340"/>
        <dbReference type="ChEBI" id="CHEBI:33019"/>
        <dbReference type="ChEBI" id="CHEBI:61560"/>
        <dbReference type="ChEBI" id="CHEBI:173112"/>
        <dbReference type="EC" id="2.7.7.7"/>
    </reaction>
</comment>
<feature type="region of interest" description="Disordered" evidence="12">
    <location>
        <begin position="399"/>
        <end position="419"/>
    </location>
</feature>
<dbReference type="PRINTS" id="PR00300">
    <property type="entry name" value="CLPPROTEASEA"/>
</dbReference>
<dbReference type="PANTHER" id="PTHR11669">
    <property type="entry name" value="REPLICATION FACTOR C / DNA POLYMERASE III GAMMA-TAU SUBUNIT"/>
    <property type="match status" value="1"/>
</dbReference>
<evidence type="ECO:0000259" key="13">
    <source>
        <dbReference type="SMART" id="SM00382"/>
    </source>
</evidence>
<dbReference type="NCBIfam" id="NF004046">
    <property type="entry name" value="PRK05563.1"/>
    <property type="match status" value="1"/>
</dbReference>
<dbReference type="Gene3D" id="1.10.8.60">
    <property type="match status" value="1"/>
</dbReference>
<keyword evidence="9" id="KW-0067">ATP-binding</keyword>